<dbReference type="SUPFAM" id="SSF47005">
    <property type="entry name" value="Peripheral subunit-binding domain of 2-oxo acid dehydrogenase complex"/>
    <property type="match status" value="1"/>
</dbReference>
<dbReference type="PROSITE" id="PS51826">
    <property type="entry name" value="PSBD"/>
    <property type="match status" value="1"/>
</dbReference>
<dbReference type="CDD" id="cd06849">
    <property type="entry name" value="lipoyl_domain"/>
    <property type="match status" value="3"/>
</dbReference>
<dbReference type="FunFam" id="3.30.559.10:FF:000004">
    <property type="entry name" value="Acetyltransferase component of pyruvate dehydrogenase complex"/>
    <property type="match status" value="1"/>
</dbReference>
<dbReference type="GO" id="GO:0006086">
    <property type="term" value="P:pyruvate decarboxylation to acetyl-CoA"/>
    <property type="evidence" value="ECO:0007669"/>
    <property type="project" value="UniProtKB-UniRule"/>
</dbReference>
<dbReference type="InterPro" id="IPR003016">
    <property type="entry name" value="2-oxoA_DH_lipoyl-BS"/>
</dbReference>
<dbReference type="GO" id="GO:0045254">
    <property type="term" value="C:pyruvate dehydrogenase complex"/>
    <property type="evidence" value="ECO:0007669"/>
    <property type="project" value="UniProtKB-UniRule"/>
</dbReference>
<comment type="cofactor">
    <cofactor evidence="9">
        <name>(R)-lipoate</name>
        <dbReference type="ChEBI" id="CHEBI:83088"/>
    </cofactor>
    <text evidence="9">Binds 3 lipoyl cofactors covalently.</text>
</comment>
<dbReference type="FunFam" id="2.40.50.100:FF:000009">
    <property type="entry name" value="Acetyltransferase component of pyruvate dehydrogenase complex"/>
    <property type="match status" value="3"/>
</dbReference>
<dbReference type="Gene3D" id="3.30.559.10">
    <property type="entry name" value="Chloramphenicol acetyltransferase-like domain"/>
    <property type="match status" value="1"/>
</dbReference>
<dbReference type="InterPro" id="IPR023213">
    <property type="entry name" value="CAT-like_dom_sf"/>
</dbReference>
<dbReference type="EC" id="2.3.1.12" evidence="9"/>
<evidence type="ECO:0000256" key="2">
    <source>
        <dbReference type="ARBA" id="ARBA00011484"/>
    </source>
</evidence>
<dbReference type="FunFam" id="4.10.320.10:FF:000002">
    <property type="entry name" value="Dihydrolipoamide acetyltransferase component of pyruvate dehydrogenase complex"/>
    <property type="match status" value="1"/>
</dbReference>
<evidence type="ECO:0000256" key="4">
    <source>
        <dbReference type="ARBA" id="ARBA00022737"/>
    </source>
</evidence>
<comment type="catalytic activity">
    <reaction evidence="8 9">
        <text>N(6)-[(R)-dihydrolipoyl]-L-lysyl-[protein] + acetyl-CoA = N(6)-[(R)-S(8)-acetyldihydrolipoyl]-L-lysyl-[protein] + CoA</text>
        <dbReference type="Rhea" id="RHEA:17017"/>
        <dbReference type="Rhea" id="RHEA-COMP:10475"/>
        <dbReference type="Rhea" id="RHEA-COMP:10478"/>
        <dbReference type="ChEBI" id="CHEBI:57287"/>
        <dbReference type="ChEBI" id="CHEBI:57288"/>
        <dbReference type="ChEBI" id="CHEBI:83100"/>
        <dbReference type="ChEBI" id="CHEBI:83111"/>
        <dbReference type="EC" id="2.3.1.12"/>
    </reaction>
</comment>
<evidence type="ECO:0000256" key="1">
    <source>
        <dbReference type="ARBA" id="ARBA00007317"/>
    </source>
</evidence>
<dbReference type="EMBL" id="BQKM01000005">
    <property type="protein sequence ID" value="GJN52878.1"/>
    <property type="molecule type" value="Genomic_DNA"/>
</dbReference>
<evidence type="ECO:0000259" key="12">
    <source>
        <dbReference type="PROSITE" id="PS51826"/>
    </source>
</evidence>
<dbReference type="Pfam" id="PF02817">
    <property type="entry name" value="E3_binding"/>
    <property type="match status" value="1"/>
</dbReference>
<proteinExistence type="inferred from homology"/>
<dbReference type="PROSITE" id="PS00189">
    <property type="entry name" value="LIPOYL"/>
    <property type="match status" value="3"/>
</dbReference>
<dbReference type="Proteomes" id="UP001054892">
    <property type="component" value="Unassembled WGS sequence"/>
</dbReference>
<gene>
    <name evidence="13" type="primary">aceF</name>
    <name evidence="13" type="ORF">TUM18999_55640</name>
    <name evidence="14" type="ORF">TUM20286_26300</name>
</gene>
<dbReference type="Proteomes" id="UP000509383">
    <property type="component" value="Chromosome"/>
</dbReference>
<dbReference type="Pfam" id="PF00198">
    <property type="entry name" value="2-oxoacid_dh"/>
    <property type="match status" value="1"/>
</dbReference>
<feature type="compositionally biased region" description="Low complexity" evidence="10">
    <location>
        <begin position="83"/>
        <end position="108"/>
    </location>
</feature>
<dbReference type="Gene3D" id="4.10.320.10">
    <property type="entry name" value="E3-binding domain"/>
    <property type="match status" value="1"/>
</dbReference>
<feature type="domain" description="Peripheral subunit-binding (PSBD)" evidence="12">
    <location>
        <begin position="356"/>
        <end position="393"/>
    </location>
</feature>
<dbReference type="RefSeq" id="WP_173171261.1">
    <property type="nucleotide sequence ID" value="NZ_AP023189.1"/>
</dbReference>
<keyword evidence="13" id="KW-0670">Pyruvate</keyword>
<protein>
    <recommendedName>
        <fullName evidence="9">Acetyltransferase component of pyruvate dehydrogenase complex</fullName>
        <ecNumber evidence="9">2.3.1.12</ecNumber>
    </recommendedName>
</protein>
<dbReference type="KEGG" id="ptw:TUM18999_55640"/>
<evidence type="ECO:0000256" key="10">
    <source>
        <dbReference type="SAM" id="MobiDB-lite"/>
    </source>
</evidence>
<evidence type="ECO:0000256" key="5">
    <source>
        <dbReference type="ARBA" id="ARBA00022823"/>
    </source>
</evidence>
<dbReference type="PANTHER" id="PTHR43178">
    <property type="entry name" value="DIHYDROLIPOAMIDE ACETYLTRANSFERASE COMPONENT OF PYRUVATE DEHYDROGENASE COMPLEX"/>
    <property type="match status" value="1"/>
</dbReference>
<dbReference type="InterPro" id="IPR036625">
    <property type="entry name" value="E3-bd_dom_sf"/>
</dbReference>
<evidence type="ECO:0000256" key="3">
    <source>
        <dbReference type="ARBA" id="ARBA00022679"/>
    </source>
</evidence>
<dbReference type="SUPFAM" id="SSF51230">
    <property type="entry name" value="Single hybrid motif"/>
    <property type="match status" value="3"/>
</dbReference>
<feature type="domain" description="Lipoyl-binding" evidence="11">
    <location>
        <begin position="221"/>
        <end position="295"/>
    </location>
</feature>
<dbReference type="Pfam" id="PF00364">
    <property type="entry name" value="Biotin_lipoyl"/>
    <property type="match status" value="3"/>
</dbReference>
<dbReference type="InterPro" id="IPR006256">
    <property type="entry name" value="AcTrfase_Pyrv_DH_cplx"/>
</dbReference>
<organism evidence="13 15">
    <name type="scientific">Pseudomonas tohonis</name>
    <dbReference type="NCBI Taxonomy" id="2725477"/>
    <lineage>
        <taxon>Bacteria</taxon>
        <taxon>Pseudomonadati</taxon>
        <taxon>Pseudomonadota</taxon>
        <taxon>Gammaproteobacteria</taxon>
        <taxon>Pseudomonadales</taxon>
        <taxon>Pseudomonadaceae</taxon>
        <taxon>Pseudomonas</taxon>
    </lineage>
</organism>
<evidence type="ECO:0000256" key="9">
    <source>
        <dbReference type="RuleBase" id="RU361137"/>
    </source>
</evidence>
<evidence type="ECO:0000313" key="15">
    <source>
        <dbReference type="Proteomes" id="UP000509383"/>
    </source>
</evidence>
<feature type="domain" description="Lipoyl-binding" evidence="11">
    <location>
        <begin position="112"/>
        <end position="186"/>
    </location>
</feature>
<comment type="function">
    <text evidence="7">The pyruvate dehydrogenase complex catalyzes the overall conversion of pyruvate to acetyl-CoA and CO(2). It contains multiple copies of three enzymatic components: pyruvate dehydrogenase (E1), dihydrolipoamide acetyltransferase (E2) and lipoamide dehydrogenase (E3).</text>
</comment>
<dbReference type="InterPro" id="IPR011053">
    <property type="entry name" value="Single_hybrid_motif"/>
</dbReference>
<dbReference type="InterPro" id="IPR000089">
    <property type="entry name" value="Biotin_lipoyl"/>
</dbReference>
<dbReference type="GO" id="GO:0005737">
    <property type="term" value="C:cytoplasm"/>
    <property type="evidence" value="ECO:0007669"/>
    <property type="project" value="TreeGrafter"/>
</dbReference>
<sequence length="658" mass="67329">MSELIRVPDIGGEGEVIEILVKVGDRVEADQSLVTLESDKASMEVPSPKAGVVKSLKVKIGDRLKEGDDLIELDVEGAAAAAPAPQAPAAAPKAQEKPAAAPAPAAPASESVQDVHVPDIGSDSKAKVIEILVKAGDRVEADQSLITLESDKASMEIPSPAAGIVESVVVKLDAEVGTGDLIIKLRTAGAAPAAAMAAEAPAAAPAPAPAAAPAAPAAEAVQDVHVPDIGSDSKAKVIEILVKAGDRVEADQSLITLESDKASMEIPSPAAGVVESIVVKLDTEVGTGDLILKLRTAGAAPAAAPAPAAQDSQPVHRVPAGASPAVAAEVNAIASLSAAAAGSPGAPARSDGAKVHAGPAVRQLAREFGVELSAVTATGPHGRVLKEDVQAYVKAVMQKSKDAPAAAAAATGGAGIPPIPTVDFSKFGEIEEVAMTRLMQVGAANLHRSWLNVPHVTQFDSSDITELEAFRVAQKAVAEKAGVKLTVLPLLLKACAYLLREMPDFNSSLAPSGKALIRKKYVHIGFAVDTPDGLLVPVIRNVDQKSLLQLAAEAAALAEKARTKKLSADDMQGACFTISSLGHIGGTGFTPIVNAPEVAILGVSKATIQPVWDGKAFQPRLMLPLSLSYDHRVINGAAAARFTKRLGDVLADIRTMLL</sequence>
<keyword evidence="3 9" id="KW-0808">Transferase</keyword>
<keyword evidence="6 9" id="KW-0012">Acyltransferase</keyword>
<dbReference type="GO" id="GO:0031405">
    <property type="term" value="F:lipoic acid binding"/>
    <property type="evidence" value="ECO:0007669"/>
    <property type="project" value="TreeGrafter"/>
</dbReference>
<comment type="subunit">
    <text evidence="2 9">Forms a 24-polypeptide structural core with octahedral symmetry.</text>
</comment>
<dbReference type="EMBL" id="AP023189">
    <property type="protein sequence ID" value="BCG27373.1"/>
    <property type="molecule type" value="Genomic_DNA"/>
</dbReference>
<dbReference type="SUPFAM" id="SSF52777">
    <property type="entry name" value="CoA-dependent acyltransferases"/>
    <property type="match status" value="1"/>
</dbReference>
<keyword evidence="4" id="KW-0677">Repeat</keyword>
<name>A0A6J4EBT6_9PSED</name>
<keyword evidence="16" id="KW-1185">Reference proteome</keyword>
<dbReference type="NCBIfam" id="NF008814">
    <property type="entry name" value="PRK11854.1"/>
    <property type="match status" value="1"/>
</dbReference>
<dbReference type="PANTHER" id="PTHR43178:SF2">
    <property type="entry name" value="DIHYDROLIPOYLLYSINE-RESIDUE ACETYLTRANSFERASE COMPONENT OF PYRUVATE DEHYDROGENASE COMPLEX"/>
    <property type="match status" value="1"/>
</dbReference>
<evidence type="ECO:0000256" key="6">
    <source>
        <dbReference type="ARBA" id="ARBA00023315"/>
    </source>
</evidence>
<evidence type="ECO:0000313" key="14">
    <source>
        <dbReference type="EMBL" id="GJN52878.1"/>
    </source>
</evidence>
<feature type="domain" description="Lipoyl-binding" evidence="11">
    <location>
        <begin position="2"/>
        <end position="74"/>
    </location>
</feature>
<dbReference type="AlphaFoldDB" id="A0A6J4EBT6"/>
<comment type="similarity">
    <text evidence="1 9">Belongs to the 2-oxoacid dehydrogenase family.</text>
</comment>
<dbReference type="Gene3D" id="2.40.50.100">
    <property type="match status" value="3"/>
</dbReference>
<reference evidence="13 15" key="1">
    <citation type="submission" date="2020-05" db="EMBL/GenBank/DDBJ databases">
        <title>Characterization of novel class B3 metallo-beta-lactamase from novel Pseudomonas species.</title>
        <authorList>
            <person name="Yamada K."/>
            <person name="Aoki K."/>
            <person name="Ishii Y."/>
        </authorList>
    </citation>
    <scope>NUCLEOTIDE SEQUENCE [LARGE SCALE GENOMIC DNA]</scope>
    <source>
        <strain evidence="13 15">TUM18999</strain>
        <strain evidence="14 16">TUM20286</strain>
    </source>
</reference>
<dbReference type="NCBIfam" id="TIGR01348">
    <property type="entry name" value="PDHac_trf_long"/>
    <property type="match status" value="1"/>
</dbReference>
<feature type="region of interest" description="Disordered" evidence="10">
    <location>
        <begin position="83"/>
        <end position="112"/>
    </location>
</feature>
<dbReference type="InterPro" id="IPR001078">
    <property type="entry name" value="2-oxoacid_DH_actylTfrase"/>
</dbReference>
<dbReference type="InterPro" id="IPR004167">
    <property type="entry name" value="PSBD"/>
</dbReference>
<evidence type="ECO:0000259" key="11">
    <source>
        <dbReference type="PROSITE" id="PS50968"/>
    </source>
</evidence>
<keyword evidence="5 9" id="KW-0450">Lipoyl</keyword>
<dbReference type="InterPro" id="IPR050743">
    <property type="entry name" value="2-oxoacid_DH_E2_comp"/>
</dbReference>
<accession>A0A6J4EBT6</accession>
<evidence type="ECO:0000313" key="16">
    <source>
        <dbReference type="Proteomes" id="UP001054892"/>
    </source>
</evidence>
<evidence type="ECO:0000313" key="13">
    <source>
        <dbReference type="EMBL" id="BCG27373.1"/>
    </source>
</evidence>
<dbReference type="PROSITE" id="PS50968">
    <property type="entry name" value="BIOTINYL_LIPOYL"/>
    <property type="match status" value="3"/>
</dbReference>
<evidence type="ECO:0000256" key="7">
    <source>
        <dbReference type="ARBA" id="ARBA00025211"/>
    </source>
</evidence>
<evidence type="ECO:0000256" key="8">
    <source>
        <dbReference type="ARBA" id="ARBA00048370"/>
    </source>
</evidence>
<dbReference type="GO" id="GO:0004742">
    <property type="term" value="F:dihydrolipoyllysine-residue acetyltransferase activity"/>
    <property type="evidence" value="ECO:0007669"/>
    <property type="project" value="UniProtKB-UniRule"/>
</dbReference>